<keyword evidence="5" id="KW-1185">Reference proteome</keyword>
<dbReference type="RefSeq" id="XP_040706166.1">
    <property type="nucleotide sequence ID" value="XM_040850257.1"/>
</dbReference>
<dbReference type="STRING" id="1036612.A0A1L9TSD0"/>
<evidence type="ECO:0000256" key="2">
    <source>
        <dbReference type="ARBA" id="ARBA00022857"/>
    </source>
</evidence>
<accession>A0A1L9TSD0</accession>
<dbReference type="Gene3D" id="3.40.50.720">
    <property type="entry name" value="NAD(P)-binding Rossmann-like Domain"/>
    <property type="match status" value="1"/>
</dbReference>
<dbReference type="Proteomes" id="UP000184356">
    <property type="component" value="Unassembled WGS sequence"/>
</dbReference>
<organism evidence="4 5">
    <name type="scientific">Aspergillus sydowii CBS 593.65</name>
    <dbReference type="NCBI Taxonomy" id="1036612"/>
    <lineage>
        <taxon>Eukaryota</taxon>
        <taxon>Fungi</taxon>
        <taxon>Dikarya</taxon>
        <taxon>Ascomycota</taxon>
        <taxon>Pezizomycotina</taxon>
        <taxon>Eurotiomycetes</taxon>
        <taxon>Eurotiomycetidae</taxon>
        <taxon>Eurotiales</taxon>
        <taxon>Aspergillaceae</taxon>
        <taxon>Aspergillus</taxon>
        <taxon>Aspergillus subgen. Nidulantes</taxon>
    </lineage>
</organism>
<comment type="similarity">
    <text evidence="1">Belongs to the short-chain dehydrogenases/reductases (SDR) family.</text>
</comment>
<dbReference type="Pfam" id="PF00106">
    <property type="entry name" value="adh_short"/>
    <property type="match status" value="1"/>
</dbReference>
<evidence type="ECO:0000256" key="1">
    <source>
        <dbReference type="ARBA" id="ARBA00006484"/>
    </source>
</evidence>
<keyword evidence="2" id="KW-0521">NADP</keyword>
<dbReference type="VEuPathDB" id="FungiDB:ASPSYDRAFT_638836"/>
<sequence>MPPFSSQDIPDLHDQVIIVTGGNTGLGYETIRQLSLHNPARIYLSARSKDKATEAIKRLQEASPKGADIKFLQLDLASFESVKAAAANFLSQDTALDVANLPTARDRGPQIYCNYPLKTPWLQ</sequence>
<dbReference type="OrthoDB" id="191139at2759"/>
<protein>
    <recommendedName>
        <fullName evidence="6">Ketoreductase (KR) domain-containing protein</fullName>
    </recommendedName>
</protein>
<dbReference type="PANTHER" id="PTHR24320">
    <property type="entry name" value="RETINOL DEHYDROGENASE"/>
    <property type="match status" value="1"/>
</dbReference>
<dbReference type="InterPro" id="IPR002347">
    <property type="entry name" value="SDR_fam"/>
</dbReference>
<gene>
    <name evidence="4" type="ORF">ASPSYDRAFT_638836</name>
</gene>
<keyword evidence="3" id="KW-0560">Oxidoreductase</keyword>
<proteinExistence type="inferred from homology"/>
<dbReference type="PANTHER" id="PTHR24320:SF282">
    <property type="entry name" value="WW DOMAIN-CONTAINING OXIDOREDUCTASE"/>
    <property type="match status" value="1"/>
</dbReference>
<name>A0A1L9TSD0_9EURO</name>
<dbReference type="GO" id="GO:0016491">
    <property type="term" value="F:oxidoreductase activity"/>
    <property type="evidence" value="ECO:0007669"/>
    <property type="project" value="UniProtKB-KW"/>
</dbReference>
<evidence type="ECO:0000313" key="4">
    <source>
        <dbReference type="EMBL" id="OJJ62360.1"/>
    </source>
</evidence>
<reference evidence="5" key="1">
    <citation type="journal article" date="2017" name="Genome Biol.">
        <title>Comparative genomics reveals high biological diversity and specific adaptations in the industrially and medically important fungal genus Aspergillus.</title>
        <authorList>
            <person name="de Vries R.P."/>
            <person name="Riley R."/>
            <person name="Wiebenga A."/>
            <person name="Aguilar-Osorio G."/>
            <person name="Amillis S."/>
            <person name="Uchima C.A."/>
            <person name="Anderluh G."/>
            <person name="Asadollahi M."/>
            <person name="Askin M."/>
            <person name="Barry K."/>
            <person name="Battaglia E."/>
            <person name="Bayram O."/>
            <person name="Benocci T."/>
            <person name="Braus-Stromeyer S.A."/>
            <person name="Caldana C."/>
            <person name="Canovas D."/>
            <person name="Cerqueira G.C."/>
            <person name="Chen F."/>
            <person name="Chen W."/>
            <person name="Choi C."/>
            <person name="Clum A."/>
            <person name="Dos Santos R.A."/>
            <person name="Damasio A.R."/>
            <person name="Diallinas G."/>
            <person name="Emri T."/>
            <person name="Fekete E."/>
            <person name="Flipphi M."/>
            <person name="Freyberg S."/>
            <person name="Gallo A."/>
            <person name="Gournas C."/>
            <person name="Habgood R."/>
            <person name="Hainaut M."/>
            <person name="Harispe M.L."/>
            <person name="Henrissat B."/>
            <person name="Hilden K.S."/>
            <person name="Hope R."/>
            <person name="Hossain A."/>
            <person name="Karabika E."/>
            <person name="Karaffa L."/>
            <person name="Karanyi Z."/>
            <person name="Krasevec N."/>
            <person name="Kuo A."/>
            <person name="Kusch H."/>
            <person name="LaButti K."/>
            <person name="Lagendijk E.L."/>
            <person name="Lapidus A."/>
            <person name="Levasseur A."/>
            <person name="Lindquist E."/>
            <person name="Lipzen A."/>
            <person name="Logrieco A.F."/>
            <person name="MacCabe A."/>
            <person name="Maekelae M.R."/>
            <person name="Malavazi I."/>
            <person name="Melin P."/>
            <person name="Meyer V."/>
            <person name="Mielnichuk N."/>
            <person name="Miskei M."/>
            <person name="Molnar A.P."/>
            <person name="Mule G."/>
            <person name="Ngan C.Y."/>
            <person name="Orejas M."/>
            <person name="Orosz E."/>
            <person name="Ouedraogo J.P."/>
            <person name="Overkamp K.M."/>
            <person name="Park H.-S."/>
            <person name="Perrone G."/>
            <person name="Piumi F."/>
            <person name="Punt P.J."/>
            <person name="Ram A.F."/>
            <person name="Ramon A."/>
            <person name="Rauscher S."/>
            <person name="Record E."/>
            <person name="Riano-Pachon D.M."/>
            <person name="Robert V."/>
            <person name="Roehrig J."/>
            <person name="Ruller R."/>
            <person name="Salamov A."/>
            <person name="Salih N.S."/>
            <person name="Samson R.A."/>
            <person name="Sandor E."/>
            <person name="Sanguinetti M."/>
            <person name="Schuetze T."/>
            <person name="Sepcic K."/>
            <person name="Shelest E."/>
            <person name="Sherlock G."/>
            <person name="Sophianopoulou V."/>
            <person name="Squina F.M."/>
            <person name="Sun H."/>
            <person name="Susca A."/>
            <person name="Todd R.B."/>
            <person name="Tsang A."/>
            <person name="Unkles S.E."/>
            <person name="van de Wiele N."/>
            <person name="van Rossen-Uffink D."/>
            <person name="Oliveira J.V."/>
            <person name="Vesth T.C."/>
            <person name="Visser J."/>
            <person name="Yu J.-H."/>
            <person name="Zhou M."/>
            <person name="Andersen M.R."/>
            <person name="Archer D.B."/>
            <person name="Baker S.E."/>
            <person name="Benoit I."/>
            <person name="Brakhage A.A."/>
            <person name="Braus G.H."/>
            <person name="Fischer R."/>
            <person name="Frisvad J.C."/>
            <person name="Goldman G.H."/>
            <person name="Houbraken J."/>
            <person name="Oakley B."/>
            <person name="Pocsi I."/>
            <person name="Scazzocchio C."/>
            <person name="Seiboth B."/>
            <person name="vanKuyk P.A."/>
            <person name="Wortman J."/>
            <person name="Dyer P.S."/>
            <person name="Grigoriev I.V."/>
        </authorList>
    </citation>
    <scope>NUCLEOTIDE SEQUENCE [LARGE SCALE GENOMIC DNA]</scope>
    <source>
        <strain evidence="5">CBS 593.65</strain>
    </source>
</reference>
<dbReference type="GeneID" id="63766330"/>
<evidence type="ECO:0000256" key="3">
    <source>
        <dbReference type="ARBA" id="ARBA00023002"/>
    </source>
</evidence>
<dbReference type="EMBL" id="KV878583">
    <property type="protein sequence ID" value="OJJ62360.1"/>
    <property type="molecule type" value="Genomic_DNA"/>
</dbReference>
<dbReference type="AlphaFoldDB" id="A0A1L9TSD0"/>
<dbReference type="InterPro" id="IPR036291">
    <property type="entry name" value="NAD(P)-bd_dom_sf"/>
</dbReference>
<dbReference type="SUPFAM" id="SSF51735">
    <property type="entry name" value="NAD(P)-binding Rossmann-fold domains"/>
    <property type="match status" value="1"/>
</dbReference>
<evidence type="ECO:0008006" key="6">
    <source>
        <dbReference type="Google" id="ProtNLM"/>
    </source>
</evidence>
<evidence type="ECO:0000313" key="5">
    <source>
        <dbReference type="Proteomes" id="UP000184356"/>
    </source>
</evidence>